<dbReference type="SUPFAM" id="SSF53474">
    <property type="entry name" value="alpha/beta-Hydrolases"/>
    <property type="match status" value="1"/>
</dbReference>
<evidence type="ECO:0000313" key="4">
    <source>
        <dbReference type="EMBL" id="TDD71630.1"/>
    </source>
</evidence>
<accession>A0A4R5AJB5</accession>
<evidence type="ECO:0000259" key="3">
    <source>
        <dbReference type="Pfam" id="PF20434"/>
    </source>
</evidence>
<keyword evidence="5" id="KW-1185">Reference proteome</keyword>
<dbReference type="Pfam" id="PF20434">
    <property type="entry name" value="BD-FAE"/>
    <property type="match status" value="1"/>
</dbReference>
<evidence type="ECO:0000256" key="2">
    <source>
        <dbReference type="SAM" id="MobiDB-lite"/>
    </source>
</evidence>
<dbReference type="GO" id="GO:0016787">
    <property type="term" value="F:hydrolase activity"/>
    <property type="evidence" value="ECO:0007669"/>
    <property type="project" value="UniProtKB-KW"/>
</dbReference>
<dbReference type="PANTHER" id="PTHR48081:SF13">
    <property type="entry name" value="ALPHA_BETA HYDROLASE"/>
    <property type="match status" value="1"/>
</dbReference>
<evidence type="ECO:0000313" key="5">
    <source>
        <dbReference type="Proteomes" id="UP000295217"/>
    </source>
</evidence>
<feature type="region of interest" description="Disordered" evidence="2">
    <location>
        <begin position="27"/>
        <end position="60"/>
    </location>
</feature>
<comment type="caution">
    <text evidence="4">The sequence shown here is derived from an EMBL/GenBank/DDBJ whole genome shotgun (WGS) entry which is preliminary data.</text>
</comment>
<dbReference type="Proteomes" id="UP000295217">
    <property type="component" value="Unassembled WGS sequence"/>
</dbReference>
<dbReference type="Gene3D" id="3.40.50.1820">
    <property type="entry name" value="alpha/beta hydrolase"/>
    <property type="match status" value="1"/>
</dbReference>
<dbReference type="AlphaFoldDB" id="A0A4R5AJB5"/>
<sequence>MLPELCWSCPNHDLPRRAVQEPTTLLSTTSRNPCKSGANLGRFVRKPPSRSSDDRSPRTRQVRASALSARLALARLEAGLARNEWSGPVSSVRVENDLVYAAVDGARLALDLYHAPRYDAPLVLYVHGGGWRNGDKADDRVRRLIPMAERGVTVASADYRLLPGAVFPDQLHDLKAAVRWLRAHGADLGVATGRVGVWGASAGAYLGSLLALTPGDPALEGTVGGHLDRSSAVQAVVHWFGPSDLLTAGTRSQVEGRLLPFAFEADLLGVPSVTDAADRARELSLLTRVSAQAPPFLIAHGDRDRIVAPSEGAALHHALSRAGASSRFELLGGAGHEDAAFDSPVSLALTAAWLRAVLLPDTP</sequence>
<gene>
    <name evidence="4" type="ORF">E1262_05680</name>
</gene>
<name>A0A4R5AJB5_9ACTN</name>
<keyword evidence="1 4" id="KW-0378">Hydrolase</keyword>
<proteinExistence type="predicted"/>
<protein>
    <submittedName>
        <fullName evidence="4">Alpha/beta hydrolase</fullName>
    </submittedName>
</protein>
<dbReference type="PANTHER" id="PTHR48081">
    <property type="entry name" value="AB HYDROLASE SUPERFAMILY PROTEIN C4A8.06C"/>
    <property type="match status" value="1"/>
</dbReference>
<dbReference type="InterPro" id="IPR050300">
    <property type="entry name" value="GDXG_lipolytic_enzyme"/>
</dbReference>
<reference evidence="4 5" key="1">
    <citation type="submission" date="2019-02" db="EMBL/GenBank/DDBJ databases">
        <title>Draft genome sequences of novel Actinobacteria.</title>
        <authorList>
            <person name="Sahin N."/>
            <person name="Ay H."/>
            <person name="Saygin H."/>
        </authorList>
    </citation>
    <scope>NUCLEOTIDE SEQUENCE [LARGE SCALE GENOMIC DNA]</scope>
    <source>
        <strain evidence="4 5">8K307</strain>
    </source>
</reference>
<dbReference type="InterPro" id="IPR029058">
    <property type="entry name" value="AB_hydrolase_fold"/>
</dbReference>
<dbReference type="InterPro" id="IPR049492">
    <property type="entry name" value="BD-FAE-like_dom"/>
</dbReference>
<organism evidence="4 5">
    <name type="scientific">Jiangella aurantiaca</name>
    <dbReference type="NCBI Taxonomy" id="2530373"/>
    <lineage>
        <taxon>Bacteria</taxon>
        <taxon>Bacillati</taxon>
        <taxon>Actinomycetota</taxon>
        <taxon>Actinomycetes</taxon>
        <taxon>Jiangellales</taxon>
        <taxon>Jiangellaceae</taxon>
        <taxon>Jiangella</taxon>
    </lineage>
</organism>
<dbReference type="EMBL" id="SMLB01000005">
    <property type="protein sequence ID" value="TDD71630.1"/>
    <property type="molecule type" value="Genomic_DNA"/>
</dbReference>
<evidence type="ECO:0000256" key="1">
    <source>
        <dbReference type="ARBA" id="ARBA00022801"/>
    </source>
</evidence>
<dbReference type="OrthoDB" id="9803828at2"/>
<feature type="domain" description="BD-FAE-like" evidence="3">
    <location>
        <begin position="110"/>
        <end position="319"/>
    </location>
</feature>